<proteinExistence type="predicted"/>
<dbReference type="AlphaFoldDB" id="A0A9P4Q272"/>
<dbReference type="EMBL" id="MU003814">
    <property type="protein sequence ID" value="KAF2719223.1"/>
    <property type="molecule type" value="Genomic_DNA"/>
</dbReference>
<accession>A0A9P4Q272</accession>
<dbReference type="OrthoDB" id="5391053at2759"/>
<evidence type="ECO:0000256" key="1">
    <source>
        <dbReference type="SAM" id="Coils"/>
    </source>
</evidence>
<dbReference type="Proteomes" id="UP000799441">
    <property type="component" value="Unassembled WGS sequence"/>
</dbReference>
<evidence type="ECO:0000256" key="2">
    <source>
        <dbReference type="SAM" id="MobiDB-lite"/>
    </source>
</evidence>
<feature type="coiled-coil region" evidence="1">
    <location>
        <begin position="209"/>
        <end position="243"/>
    </location>
</feature>
<evidence type="ECO:0000313" key="4">
    <source>
        <dbReference type="Proteomes" id="UP000799441"/>
    </source>
</evidence>
<keyword evidence="1" id="KW-0175">Coiled coil</keyword>
<name>A0A9P4Q272_9PEZI</name>
<evidence type="ECO:0000313" key="3">
    <source>
        <dbReference type="EMBL" id="KAF2719223.1"/>
    </source>
</evidence>
<reference evidence="3" key="1">
    <citation type="journal article" date="2020" name="Stud. Mycol.">
        <title>101 Dothideomycetes genomes: a test case for predicting lifestyles and emergence of pathogens.</title>
        <authorList>
            <person name="Haridas S."/>
            <person name="Albert R."/>
            <person name="Binder M."/>
            <person name="Bloem J."/>
            <person name="Labutti K."/>
            <person name="Salamov A."/>
            <person name="Andreopoulos B."/>
            <person name="Baker S."/>
            <person name="Barry K."/>
            <person name="Bills G."/>
            <person name="Bluhm B."/>
            <person name="Cannon C."/>
            <person name="Castanera R."/>
            <person name="Culley D."/>
            <person name="Daum C."/>
            <person name="Ezra D."/>
            <person name="Gonzalez J."/>
            <person name="Henrissat B."/>
            <person name="Kuo A."/>
            <person name="Liang C."/>
            <person name="Lipzen A."/>
            <person name="Lutzoni F."/>
            <person name="Magnuson J."/>
            <person name="Mondo S."/>
            <person name="Nolan M."/>
            <person name="Ohm R."/>
            <person name="Pangilinan J."/>
            <person name="Park H.-J."/>
            <person name="Ramirez L."/>
            <person name="Alfaro M."/>
            <person name="Sun H."/>
            <person name="Tritt A."/>
            <person name="Yoshinaga Y."/>
            <person name="Zwiers L.-H."/>
            <person name="Turgeon B."/>
            <person name="Goodwin S."/>
            <person name="Spatafora J."/>
            <person name="Crous P."/>
            <person name="Grigoriev I."/>
        </authorList>
    </citation>
    <scope>NUCLEOTIDE SEQUENCE</scope>
    <source>
        <strain evidence="3">CBS 116435</strain>
    </source>
</reference>
<gene>
    <name evidence="3" type="ORF">K431DRAFT_296246</name>
</gene>
<keyword evidence="4" id="KW-1185">Reference proteome</keyword>
<comment type="caution">
    <text evidence="3">The sequence shown here is derived from an EMBL/GenBank/DDBJ whole genome shotgun (WGS) entry which is preliminary data.</text>
</comment>
<feature type="region of interest" description="Disordered" evidence="2">
    <location>
        <begin position="318"/>
        <end position="342"/>
    </location>
</feature>
<organism evidence="3 4">
    <name type="scientific">Polychaeton citri CBS 116435</name>
    <dbReference type="NCBI Taxonomy" id="1314669"/>
    <lineage>
        <taxon>Eukaryota</taxon>
        <taxon>Fungi</taxon>
        <taxon>Dikarya</taxon>
        <taxon>Ascomycota</taxon>
        <taxon>Pezizomycotina</taxon>
        <taxon>Dothideomycetes</taxon>
        <taxon>Dothideomycetidae</taxon>
        <taxon>Capnodiales</taxon>
        <taxon>Capnodiaceae</taxon>
        <taxon>Polychaeton</taxon>
    </lineage>
</organism>
<sequence length="568" mass="64856">MRTKISKWRERLRAARGFMSRMAGKSCKPSEGKIPAASHTAEVGWCTLEGDRDFTERCLNVPTTSGRSQSVVANSTFTPQKSSPILSLKSIQTLLRNGKTTFRRGLVRTHSGDTNGKCLNCVLDPSRASKPIDEDGDAFLSLLPNSELVRQTLDAIRAERYHQLTVRDCGDKIEATWRETRDLLQVSDHHTEEVEKLEQCQDSQNEERISHLREKIDREKDRILQLEEEREVYIKDIANAQESAYPYLIPVVQSLEQILVANDLMPREENDDIAPPQQRRRKSLESYCSVPSEWIIHSPIDTYVSKEITATSPEAIAALEIPDSEHGDDVASDNSSTRRHHKQDLLQAGRIARYDFIQAHNDFHGRYNDFDQEDARRIRLLRDEVSMEKRRADQSETSKATKFLVEIETDTRFDLRRFLVTQKLTRDLVDVEARYDAQKNACLNAGIQPPGSDVSSGFIDDLEDGYMTRFENALIASCRQSRIELWLSKLPDCNDDCTPAWQNGDADCDEWDGCPMQLWDSLSIIALHGSSSRKHIDRWRKICGFPPLKVEDVEHLDHREFPAAAMIS</sequence>
<protein>
    <submittedName>
        <fullName evidence="3">Uncharacterized protein</fullName>
    </submittedName>
</protein>